<dbReference type="GO" id="GO:0005730">
    <property type="term" value="C:nucleolus"/>
    <property type="evidence" value="ECO:0007669"/>
    <property type="project" value="UniProtKB-SubCell"/>
</dbReference>
<keyword evidence="11" id="KW-1185">Reference proteome</keyword>
<dbReference type="InterPro" id="IPR012677">
    <property type="entry name" value="Nucleotide-bd_a/b_plait_sf"/>
</dbReference>
<protein>
    <recommendedName>
        <fullName evidence="4">Nucleolar protein 12</fullName>
    </recommendedName>
</protein>
<feature type="compositionally biased region" description="Acidic residues" evidence="8">
    <location>
        <begin position="125"/>
        <end position="157"/>
    </location>
</feature>
<comment type="similarity">
    <text evidence="3">Belongs to the RRM RBM34 family.</text>
</comment>
<dbReference type="PANTHER" id="PTHR23236:SF25">
    <property type="entry name" value="RNA-BINDING PROTEIN 34"/>
    <property type="match status" value="1"/>
</dbReference>
<feature type="compositionally biased region" description="Basic and acidic residues" evidence="8">
    <location>
        <begin position="110"/>
        <end position="124"/>
    </location>
</feature>
<evidence type="ECO:0000313" key="11">
    <source>
        <dbReference type="Proteomes" id="UP000770015"/>
    </source>
</evidence>
<comment type="function">
    <text evidence="1">Involved in pre-25S rRNA processing.</text>
</comment>
<feature type="domain" description="RRM" evidence="9">
    <location>
        <begin position="321"/>
        <end position="426"/>
    </location>
</feature>
<comment type="caution">
    <text evidence="10">The sequence shown here is derived from an EMBL/GenBank/DDBJ whole genome shotgun (WGS) entry which is preliminary data.</text>
</comment>
<reference evidence="10" key="1">
    <citation type="journal article" date="2021" name="Nat. Commun.">
        <title>Genetic determinants of endophytism in the Arabidopsis root mycobiome.</title>
        <authorList>
            <person name="Mesny F."/>
            <person name="Miyauchi S."/>
            <person name="Thiergart T."/>
            <person name="Pickel B."/>
            <person name="Atanasova L."/>
            <person name="Karlsson M."/>
            <person name="Huettel B."/>
            <person name="Barry K.W."/>
            <person name="Haridas S."/>
            <person name="Chen C."/>
            <person name="Bauer D."/>
            <person name="Andreopoulos W."/>
            <person name="Pangilinan J."/>
            <person name="LaButti K."/>
            <person name="Riley R."/>
            <person name="Lipzen A."/>
            <person name="Clum A."/>
            <person name="Drula E."/>
            <person name="Henrissat B."/>
            <person name="Kohler A."/>
            <person name="Grigoriev I.V."/>
            <person name="Martin F.M."/>
            <person name="Hacquard S."/>
        </authorList>
    </citation>
    <scope>NUCLEOTIDE SEQUENCE</scope>
    <source>
        <strain evidence="10">MPI-SDFR-AT-0117</strain>
    </source>
</reference>
<evidence type="ECO:0000256" key="2">
    <source>
        <dbReference type="ARBA" id="ARBA00004604"/>
    </source>
</evidence>
<name>A0A9P8V8P7_9PEZI</name>
<keyword evidence="5 7" id="KW-0694">RNA-binding</keyword>
<feature type="compositionally biased region" description="Basic residues" evidence="8">
    <location>
        <begin position="80"/>
        <end position="89"/>
    </location>
</feature>
<evidence type="ECO:0000256" key="3">
    <source>
        <dbReference type="ARBA" id="ARBA00007077"/>
    </source>
</evidence>
<keyword evidence="6" id="KW-0539">Nucleus</keyword>
<dbReference type="InterPro" id="IPR000504">
    <property type="entry name" value="RRM_dom"/>
</dbReference>
<feature type="region of interest" description="Disordered" evidence="8">
    <location>
        <begin position="482"/>
        <end position="574"/>
    </location>
</feature>
<dbReference type="Pfam" id="PF00076">
    <property type="entry name" value="RRM_1"/>
    <property type="match status" value="1"/>
</dbReference>
<evidence type="ECO:0000256" key="6">
    <source>
        <dbReference type="ARBA" id="ARBA00023242"/>
    </source>
</evidence>
<evidence type="ECO:0000256" key="8">
    <source>
        <dbReference type="SAM" id="MobiDB-lite"/>
    </source>
</evidence>
<proteinExistence type="inferred from homology"/>
<gene>
    <name evidence="10" type="ORF">F5X68DRAFT_155614</name>
</gene>
<dbReference type="PANTHER" id="PTHR23236">
    <property type="entry name" value="EUKARYOTIC TRANSLATION INITIATION FACTOR 4B/4H"/>
    <property type="match status" value="1"/>
</dbReference>
<feature type="compositionally biased region" description="Acidic residues" evidence="8">
    <location>
        <begin position="164"/>
        <end position="180"/>
    </location>
</feature>
<dbReference type="OrthoDB" id="442677at2759"/>
<dbReference type="SUPFAM" id="SSF54928">
    <property type="entry name" value="RNA-binding domain, RBD"/>
    <property type="match status" value="2"/>
</dbReference>
<dbReference type="Proteomes" id="UP000770015">
    <property type="component" value="Unassembled WGS sequence"/>
</dbReference>
<feature type="compositionally biased region" description="Basic and acidic residues" evidence="8">
    <location>
        <begin position="184"/>
        <end position="205"/>
    </location>
</feature>
<dbReference type="EMBL" id="JAGSXJ010000018">
    <property type="protein sequence ID" value="KAH6682169.1"/>
    <property type="molecule type" value="Genomic_DNA"/>
</dbReference>
<comment type="subcellular location">
    <subcellularLocation>
        <location evidence="2">Nucleus</location>
        <location evidence="2">Nucleolus</location>
    </subcellularLocation>
</comment>
<feature type="compositionally biased region" description="Acidic residues" evidence="8">
    <location>
        <begin position="50"/>
        <end position="70"/>
    </location>
</feature>
<dbReference type="GO" id="GO:0019843">
    <property type="term" value="F:rRNA binding"/>
    <property type="evidence" value="ECO:0007669"/>
    <property type="project" value="TreeGrafter"/>
</dbReference>
<feature type="region of interest" description="Disordered" evidence="8">
    <location>
        <begin position="23"/>
        <end position="205"/>
    </location>
</feature>
<dbReference type="AlphaFoldDB" id="A0A9P8V8P7"/>
<feature type="region of interest" description="Disordered" evidence="8">
    <location>
        <begin position="443"/>
        <end position="468"/>
    </location>
</feature>
<accession>A0A9P8V8P7</accession>
<evidence type="ECO:0000256" key="4">
    <source>
        <dbReference type="ARBA" id="ARBA00015520"/>
    </source>
</evidence>
<sequence length="574" mass="62390">MAKGSFKLGASSKAIDPTLDALFASSSGPIKPHPKSKYADTPLPRTQNDHEDETMEDVEGSGDDEVDVEAEIEKLLAPAKKNKDRKRKRNVDDLESKYLNKLAEEEEREEQQLKKKRQEEAKAEAEEEEDTSSEGEDEEAEEDDEEASDEEAGDAEAADTSSSEGEDEEEEEESGDESDASEVPVHESLSKKSTTEAPKNDEVEKANRTVFLSNVAIEASTDKSAKRDLMAHLASALPEGDKVETIRFRSLAFSTGALPKRAAYITAATMESTTKSANAYVVYSSPAAARAACAALNGTVVLDRHLRVDSVAHPSATDHRRCVFVGNLGFVDDETVVNTNAAGETTTRKRTKIPSDTEEGLWRTFTKNAGKVENVRVIRDPKTRVGKGFAYVQFYDENSVEAALLLDGKKYPPMLPRILRVTRAKAPHKTALAQERKAKAAALAAGVPAPGDKKSTKYKHKATPEQQSMAGRAGKLLGRSGGIREARRAMGKPEKRGPRGDKAAARGNGSGVVPKTPEQFIFEGRRARAGDGVPNDVKVGGKKRRPVKKGGIEKPGGRGVKRAQEWRKLKKDKA</sequence>
<dbReference type="PROSITE" id="PS50102">
    <property type="entry name" value="RRM"/>
    <property type="match status" value="1"/>
</dbReference>
<evidence type="ECO:0000256" key="1">
    <source>
        <dbReference type="ARBA" id="ARBA00002475"/>
    </source>
</evidence>
<dbReference type="GO" id="GO:0000463">
    <property type="term" value="P:maturation of LSU-rRNA from tricistronic rRNA transcript (SSU-rRNA, 5.8S rRNA, LSU-rRNA)"/>
    <property type="evidence" value="ECO:0007669"/>
    <property type="project" value="TreeGrafter"/>
</dbReference>
<organism evidence="10 11">
    <name type="scientific">Plectosphaerella plurivora</name>
    <dbReference type="NCBI Taxonomy" id="936078"/>
    <lineage>
        <taxon>Eukaryota</taxon>
        <taxon>Fungi</taxon>
        <taxon>Dikarya</taxon>
        <taxon>Ascomycota</taxon>
        <taxon>Pezizomycotina</taxon>
        <taxon>Sordariomycetes</taxon>
        <taxon>Hypocreomycetidae</taxon>
        <taxon>Glomerellales</taxon>
        <taxon>Plectosphaerellaceae</taxon>
        <taxon>Plectosphaerella</taxon>
    </lineage>
</organism>
<evidence type="ECO:0000256" key="5">
    <source>
        <dbReference type="ARBA" id="ARBA00022884"/>
    </source>
</evidence>
<evidence type="ECO:0000313" key="10">
    <source>
        <dbReference type="EMBL" id="KAH6682169.1"/>
    </source>
</evidence>
<evidence type="ECO:0000256" key="7">
    <source>
        <dbReference type="PROSITE-ProRule" id="PRU00176"/>
    </source>
</evidence>
<feature type="compositionally biased region" description="Basic and acidic residues" evidence="8">
    <location>
        <begin position="482"/>
        <end position="504"/>
    </location>
</feature>
<dbReference type="InterPro" id="IPR035979">
    <property type="entry name" value="RBD_domain_sf"/>
</dbReference>
<dbReference type="Gene3D" id="3.30.70.330">
    <property type="match status" value="2"/>
</dbReference>
<evidence type="ECO:0000259" key="9">
    <source>
        <dbReference type="PROSITE" id="PS50102"/>
    </source>
</evidence>
<dbReference type="SMART" id="SM00360">
    <property type="entry name" value="RRM"/>
    <property type="match status" value="2"/>
</dbReference>
<feature type="compositionally biased region" description="Basic and acidic residues" evidence="8">
    <location>
        <begin position="550"/>
        <end position="567"/>
    </location>
</feature>